<keyword evidence="5" id="KW-0547">Nucleotide-binding</keyword>
<dbReference type="SMART" id="SM00387">
    <property type="entry name" value="HATPase_c"/>
    <property type="match status" value="1"/>
</dbReference>
<dbReference type="Proteomes" id="UP000620075">
    <property type="component" value="Unassembled WGS sequence"/>
</dbReference>
<dbReference type="PANTHER" id="PTHR24421">
    <property type="entry name" value="NITRATE/NITRITE SENSOR PROTEIN NARX-RELATED"/>
    <property type="match status" value="1"/>
</dbReference>
<protein>
    <recommendedName>
        <fullName evidence="2">histidine kinase</fullName>
        <ecNumber evidence="2">2.7.13.3</ecNumber>
    </recommendedName>
</protein>
<keyword evidence="4" id="KW-0808">Transferase</keyword>
<evidence type="ECO:0000256" key="5">
    <source>
        <dbReference type="ARBA" id="ARBA00022741"/>
    </source>
</evidence>
<gene>
    <name evidence="10" type="ORF">JF888_09590</name>
</gene>
<evidence type="ECO:0000256" key="4">
    <source>
        <dbReference type="ARBA" id="ARBA00022679"/>
    </source>
</evidence>
<evidence type="ECO:0000256" key="2">
    <source>
        <dbReference type="ARBA" id="ARBA00012438"/>
    </source>
</evidence>
<dbReference type="InterPro" id="IPR011712">
    <property type="entry name" value="Sig_transdc_His_kin_sub3_dim/P"/>
</dbReference>
<dbReference type="PANTHER" id="PTHR24421:SF10">
    <property type="entry name" value="NITRATE_NITRITE SENSOR PROTEIN NARQ"/>
    <property type="match status" value="1"/>
</dbReference>
<dbReference type="InterPro" id="IPR036890">
    <property type="entry name" value="HATPase_C_sf"/>
</dbReference>
<evidence type="ECO:0000313" key="10">
    <source>
        <dbReference type="EMBL" id="MBJ7603423.1"/>
    </source>
</evidence>
<dbReference type="Pfam" id="PF07730">
    <property type="entry name" value="HisKA_3"/>
    <property type="match status" value="1"/>
</dbReference>
<keyword evidence="3" id="KW-0597">Phosphoprotein</keyword>
<dbReference type="GO" id="GO:0046983">
    <property type="term" value="F:protein dimerization activity"/>
    <property type="evidence" value="ECO:0007669"/>
    <property type="project" value="InterPro"/>
</dbReference>
<dbReference type="CDD" id="cd16917">
    <property type="entry name" value="HATPase_UhpB-NarQ-NarX-like"/>
    <property type="match status" value="1"/>
</dbReference>
<dbReference type="GO" id="GO:0005524">
    <property type="term" value="F:ATP binding"/>
    <property type="evidence" value="ECO:0007669"/>
    <property type="project" value="UniProtKB-KW"/>
</dbReference>
<comment type="caution">
    <text evidence="10">The sequence shown here is derived from an EMBL/GenBank/DDBJ whole genome shotgun (WGS) entry which is preliminary data.</text>
</comment>
<reference evidence="10 11" key="1">
    <citation type="submission" date="2020-10" db="EMBL/GenBank/DDBJ databases">
        <title>Ca. Dormibacterota MAGs.</title>
        <authorList>
            <person name="Montgomery K."/>
        </authorList>
    </citation>
    <scope>NUCLEOTIDE SEQUENCE [LARGE SCALE GENOMIC DNA]</scope>
    <source>
        <strain evidence="10">SC8811_S16_3</strain>
    </source>
</reference>
<evidence type="ECO:0000313" key="11">
    <source>
        <dbReference type="Proteomes" id="UP000620075"/>
    </source>
</evidence>
<evidence type="ECO:0000256" key="6">
    <source>
        <dbReference type="ARBA" id="ARBA00022777"/>
    </source>
</evidence>
<sequence>MGTTAELERNQVAVVLGYETAIDLEVGNGGPVGDEAPMELVGAVAGGKPPPGQTGPDVVDSSFTAALGAPTQVVTLEPPGRDDDASRGELQSTELRVKQELARELHDRVAQTLTTMLVEMENFKAGELGSERVAAEVTYYQDATREVLSNIRAILHELRGDEDIGHDLPDRVRRLLDRFQAQTGILTRLSVAPRWPVRMAIMAAINLYRMLVEALNNVRLHSGAKLVEVSFQITDGDLAVVSVIDDGQGFRGGLSDEMGLGMLGMRERALLLGGELSITPIPSHGTELAVVIPKDKLI</sequence>
<dbReference type="Gene3D" id="1.20.5.1930">
    <property type="match status" value="1"/>
</dbReference>
<proteinExistence type="predicted"/>
<keyword evidence="6 10" id="KW-0418">Kinase</keyword>
<dbReference type="GO" id="GO:0000155">
    <property type="term" value="F:phosphorelay sensor kinase activity"/>
    <property type="evidence" value="ECO:0007669"/>
    <property type="project" value="InterPro"/>
</dbReference>
<name>A0A934NDQ8_9BACT</name>
<comment type="catalytic activity">
    <reaction evidence="1">
        <text>ATP + protein L-histidine = ADP + protein N-phospho-L-histidine.</text>
        <dbReference type="EC" id="2.7.13.3"/>
    </reaction>
</comment>
<evidence type="ECO:0000256" key="8">
    <source>
        <dbReference type="ARBA" id="ARBA00023012"/>
    </source>
</evidence>
<dbReference type="EMBL" id="JAEKNQ010000036">
    <property type="protein sequence ID" value="MBJ7603423.1"/>
    <property type="molecule type" value="Genomic_DNA"/>
</dbReference>
<evidence type="ECO:0000256" key="7">
    <source>
        <dbReference type="ARBA" id="ARBA00022840"/>
    </source>
</evidence>
<organism evidence="10 11">
    <name type="scientific">Candidatus Dormiibacter inghamiae</name>
    <dbReference type="NCBI Taxonomy" id="3127013"/>
    <lineage>
        <taxon>Bacteria</taxon>
        <taxon>Bacillati</taxon>
        <taxon>Candidatus Dormiibacterota</taxon>
        <taxon>Candidatus Dormibacteria</taxon>
        <taxon>Candidatus Dormibacterales</taxon>
        <taxon>Candidatus Dormibacteraceae</taxon>
        <taxon>Candidatus Dormiibacter</taxon>
    </lineage>
</organism>
<dbReference type="SUPFAM" id="SSF55874">
    <property type="entry name" value="ATPase domain of HSP90 chaperone/DNA topoisomerase II/histidine kinase"/>
    <property type="match status" value="1"/>
</dbReference>
<evidence type="ECO:0000256" key="3">
    <source>
        <dbReference type="ARBA" id="ARBA00022553"/>
    </source>
</evidence>
<keyword evidence="7" id="KW-0067">ATP-binding</keyword>
<dbReference type="InterPro" id="IPR003594">
    <property type="entry name" value="HATPase_dom"/>
</dbReference>
<dbReference type="Pfam" id="PF02518">
    <property type="entry name" value="HATPase_c"/>
    <property type="match status" value="1"/>
</dbReference>
<evidence type="ECO:0000259" key="9">
    <source>
        <dbReference type="SMART" id="SM00387"/>
    </source>
</evidence>
<dbReference type="Gene3D" id="3.30.565.10">
    <property type="entry name" value="Histidine kinase-like ATPase, C-terminal domain"/>
    <property type="match status" value="1"/>
</dbReference>
<dbReference type="AlphaFoldDB" id="A0A934NDQ8"/>
<accession>A0A934NDQ8</accession>
<dbReference type="RefSeq" id="WP_338179427.1">
    <property type="nucleotide sequence ID" value="NZ_JAEKNQ010000036.1"/>
</dbReference>
<evidence type="ECO:0000256" key="1">
    <source>
        <dbReference type="ARBA" id="ARBA00000085"/>
    </source>
</evidence>
<dbReference type="EC" id="2.7.13.3" evidence="2"/>
<feature type="domain" description="Histidine kinase/HSP90-like ATPase" evidence="9">
    <location>
        <begin position="202"/>
        <end position="296"/>
    </location>
</feature>
<dbReference type="GO" id="GO:0016020">
    <property type="term" value="C:membrane"/>
    <property type="evidence" value="ECO:0007669"/>
    <property type="project" value="InterPro"/>
</dbReference>
<dbReference type="InterPro" id="IPR050482">
    <property type="entry name" value="Sensor_HK_TwoCompSys"/>
</dbReference>
<keyword evidence="8" id="KW-0902">Two-component regulatory system</keyword>